<feature type="region of interest" description="Disordered" evidence="1">
    <location>
        <begin position="205"/>
        <end position="290"/>
    </location>
</feature>
<protein>
    <submittedName>
        <fullName evidence="2">Uncharacterized protein</fullName>
    </submittedName>
</protein>
<dbReference type="EMBL" id="BRXU01000005">
    <property type="protein sequence ID" value="GLC52258.1"/>
    <property type="molecule type" value="Genomic_DNA"/>
</dbReference>
<feature type="compositionally biased region" description="Low complexity" evidence="1">
    <location>
        <begin position="210"/>
        <end position="257"/>
    </location>
</feature>
<evidence type="ECO:0000313" key="3">
    <source>
        <dbReference type="Proteomes" id="UP001165080"/>
    </source>
</evidence>
<dbReference type="Proteomes" id="UP001165080">
    <property type="component" value="Unassembled WGS sequence"/>
</dbReference>
<proteinExistence type="predicted"/>
<comment type="caution">
    <text evidence="2">The sequence shown here is derived from an EMBL/GenBank/DDBJ whole genome shotgun (WGS) entry which is preliminary data.</text>
</comment>
<gene>
    <name evidence="2" type="primary">PLEST011652</name>
    <name evidence="2" type="ORF">PLESTB_000602000</name>
</gene>
<feature type="compositionally biased region" description="Polar residues" evidence="1">
    <location>
        <begin position="279"/>
        <end position="290"/>
    </location>
</feature>
<feature type="compositionally biased region" description="Pro residues" evidence="1">
    <location>
        <begin position="331"/>
        <end position="386"/>
    </location>
</feature>
<feature type="compositionally biased region" description="Low complexity" evidence="1">
    <location>
        <begin position="122"/>
        <end position="138"/>
    </location>
</feature>
<accession>A0A9W6F0L4</accession>
<keyword evidence="3" id="KW-1185">Reference proteome</keyword>
<evidence type="ECO:0000313" key="2">
    <source>
        <dbReference type="EMBL" id="GLC52258.1"/>
    </source>
</evidence>
<feature type="compositionally biased region" description="Basic and acidic residues" evidence="1">
    <location>
        <begin position="406"/>
        <end position="424"/>
    </location>
</feature>
<feature type="region of interest" description="Disordered" evidence="1">
    <location>
        <begin position="89"/>
        <end position="171"/>
    </location>
</feature>
<feature type="region of interest" description="Disordered" evidence="1">
    <location>
        <begin position="326"/>
        <end position="424"/>
    </location>
</feature>
<dbReference type="AlphaFoldDB" id="A0A9W6F0L4"/>
<reference evidence="2 3" key="1">
    <citation type="journal article" date="2023" name="Commun. Biol.">
        <title>Reorganization of the ancestral sex-determining regions during the evolution of trioecy in Pleodorina starrii.</title>
        <authorList>
            <person name="Takahashi K."/>
            <person name="Suzuki S."/>
            <person name="Kawai-Toyooka H."/>
            <person name="Yamamoto K."/>
            <person name="Hamaji T."/>
            <person name="Ootsuki R."/>
            <person name="Yamaguchi H."/>
            <person name="Kawachi M."/>
            <person name="Higashiyama T."/>
            <person name="Nozaki H."/>
        </authorList>
    </citation>
    <scope>NUCLEOTIDE SEQUENCE [LARGE SCALE GENOMIC DNA]</scope>
    <source>
        <strain evidence="2 3">NIES-4479</strain>
    </source>
</reference>
<evidence type="ECO:0000256" key="1">
    <source>
        <dbReference type="SAM" id="MobiDB-lite"/>
    </source>
</evidence>
<name>A0A9W6F0L4_9CHLO</name>
<organism evidence="2 3">
    <name type="scientific">Pleodorina starrii</name>
    <dbReference type="NCBI Taxonomy" id="330485"/>
    <lineage>
        <taxon>Eukaryota</taxon>
        <taxon>Viridiplantae</taxon>
        <taxon>Chlorophyta</taxon>
        <taxon>core chlorophytes</taxon>
        <taxon>Chlorophyceae</taxon>
        <taxon>CS clade</taxon>
        <taxon>Chlamydomonadales</taxon>
        <taxon>Volvocaceae</taxon>
        <taxon>Pleodorina</taxon>
    </lineage>
</organism>
<sequence>MTNRANTGHLHNAPCCDPSGCAGEQALRVLPSCRPGSSGHAAASHIGGTHVAAAAATTTMIRSAATISAVDDVAATGAAASPLPQSFPHSAAAAASRPPLPSGPLLDRGRPRASPCLHDSTRQTASSFSSSPRPMTMTASGRAVAGCPSVHKTPATHPCPSPSPCPGSSSSGDVNVDVGVNGVSGDCPMTVFITGIAESLQRAQSMGRLAPHAPAPAVSAPLRQQASLQQQEAQQQQVQQQQVQQQPVHVSPLQPQPTEVLWPLPRRQPAPAELGPPSVSASELGSASTSQQPGWVLTWATQPPQPAPSVAAVAAVAAAATKCVARQSTPPSKPLTTPPVMPPSKPLSAPPSKPLWAPPPTPPPKPLSTPPATPPPKPLSTPPMAPPLCAGSGRSLQRLPSQARLENGDKLQEGVSGELHRRDDERIWAQAGVSCWR</sequence>